<evidence type="ECO:0000313" key="1">
    <source>
        <dbReference type="EMBL" id="RQW73614.1"/>
    </source>
</evidence>
<dbReference type="AlphaFoldDB" id="A0A3N9UAT7"/>
<reference evidence="1 2" key="1">
    <citation type="journal article" date="2013" name="J. Microbiol.">
        <title>Lysinibacillus chungkukjangi sp. nov., isolated from Chungkukjang, Korean fermented soybean food.</title>
        <authorList>
            <person name="Kim S.J."/>
            <person name="Jang Y.H."/>
            <person name="Hamada M."/>
            <person name="Ahn J.H."/>
            <person name="Weon H.Y."/>
            <person name="Suzuki K."/>
            <person name="Whang K.S."/>
            <person name="Kwon S.W."/>
        </authorList>
    </citation>
    <scope>NUCLEOTIDE SEQUENCE [LARGE SCALE GENOMIC DNA]</scope>
    <source>
        <strain evidence="1 2">MCCC 1A12701</strain>
    </source>
</reference>
<proteinExistence type="predicted"/>
<organism evidence="1 2">
    <name type="scientific">Lysinibacillus composti</name>
    <dbReference type="NCBI Taxonomy" id="720633"/>
    <lineage>
        <taxon>Bacteria</taxon>
        <taxon>Bacillati</taxon>
        <taxon>Bacillota</taxon>
        <taxon>Bacilli</taxon>
        <taxon>Bacillales</taxon>
        <taxon>Bacillaceae</taxon>
        <taxon>Lysinibacillus</taxon>
    </lineage>
</organism>
<comment type="caution">
    <text evidence="1">The sequence shown here is derived from an EMBL/GenBank/DDBJ whole genome shotgun (WGS) entry which is preliminary data.</text>
</comment>
<accession>A0A3N9UAT7</accession>
<gene>
    <name evidence="1" type="ORF">EBB45_15800</name>
</gene>
<protein>
    <submittedName>
        <fullName evidence="1">Uncharacterized protein</fullName>
    </submittedName>
</protein>
<dbReference type="EMBL" id="RRCT01000018">
    <property type="protein sequence ID" value="RQW73614.1"/>
    <property type="molecule type" value="Genomic_DNA"/>
</dbReference>
<name>A0A3N9UAT7_9BACI</name>
<dbReference type="Proteomes" id="UP000274033">
    <property type="component" value="Unassembled WGS sequence"/>
</dbReference>
<keyword evidence="2" id="KW-1185">Reference proteome</keyword>
<evidence type="ECO:0000313" key="2">
    <source>
        <dbReference type="Proteomes" id="UP000274033"/>
    </source>
</evidence>
<sequence>MDNTCFVLFAGDPIIESIAARLPIVINTEEEKV</sequence>